<evidence type="ECO:0000256" key="8">
    <source>
        <dbReference type="SAM" id="MobiDB-lite"/>
    </source>
</evidence>
<feature type="domain" description="Helicase ATP-binding" evidence="9">
    <location>
        <begin position="57"/>
        <end position="252"/>
    </location>
</feature>
<dbReference type="GO" id="GO:0005524">
    <property type="term" value="F:ATP binding"/>
    <property type="evidence" value="ECO:0007669"/>
    <property type="project" value="UniProtKB-KW"/>
</dbReference>
<feature type="domain" description="Helicase C-terminal" evidence="10">
    <location>
        <begin position="287"/>
        <end position="446"/>
    </location>
</feature>
<evidence type="ECO:0000256" key="7">
    <source>
        <dbReference type="ARBA" id="ARBA00034808"/>
    </source>
</evidence>
<dbReference type="PANTHER" id="PTHR13710:SF105">
    <property type="entry name" value="ATP-DEPENDENT DNA HELICASE Q1"/>
    <property type="match status" value="1"/>
</dbReference>
<evidence type="ECO:0000256" key="4">
    <source>
        <dbReference type="ARBA" id="ARBA00023125"/>
    </source>
</evidence>
<dbReference type="PROSITE" id="PS51192">
    <property type="entry name" value="HELICASE_ATP_BIND_1"/>
    <property type="match status" value="1"/>
</dbReference>
<dbReference type="SUPFAM" id="SSF52540">
    <property type="entry name" value="P-loop containing nucleoside triphosphate hydrolases"/>
    <property type="match status" value="1"/>
</dbReference>
<organism evidence="11 12">
    <name type="scientific">Mycena metata</name>
    <dbReference type="NCBI Taxonomy" id="1033252"/>
    <lineage>
        <taxon>Eukaryota</taxon>
        <taxon>Fungi</taxon>
        <taxon>Dikarya</taxon>
        <taxon>Basidiomycota</taxon>
        <taxon>Agaricomycotina</taxon>
        <taxon>Agaricomycetes</taxon>
        <taxon>Agaricomycetidae</taxon>
        <taxon>Agaricales</taxon>
        <taxon>Marasmiineae</taxon>
        <taxon>Mycenaceae</taxon>
        <taxon>Mycena</taxon>
    </lineage>
</organism>
<dbReference type="InterPro" id="IPR001650">
    <property type="entry name" value="Helicase_C-like"/>
</dbReference>
<evidence type="ECO:0000313" key="11">
    <source>
        <dbReference type="EMBL" id="KAJ7715202.1"/>
    </source>
</evidence>
<dbReference type="GO" id="GO:0003677">
    <property type="term" value="F:DNA binding"/>
    <property type="evidence" value="ECO:0007669"/>
    <property type="project" value="UniProtKB-KW"/>
</dbReference>
<dbReference type="Proteomes" id="UP001215598">
    <property type="component" value="Unassembled WGS sequence"/>
</dbReference>
<name>A0AAD7MG10_9AGAR</name>
<evidence type="ECO:0000256" key="2">
    <source>
        <dbReference type="ARBA" id="ARBA00022741"/>
    </source>
</evidence>
<comment type="catalytic activity">
    <reaction evidence="6">
        <text>Couples ATP hydrolysis with the unwinding of duplex DNA by translocating in the 3'-5' direction.</text>
        <dbReference type="EC" id="5.6.2.4"/>
    </reaction>
</comment>
<protein>
    <recommendedName>
        <fullName evidence="7">DNA 3'-5' helicase</fullName>
        <ecNumber evidence="7">5.6.2.4</ecNumber>
    </recommendedName>
</protein>
<keyword evidence="2" id="KW-0547">Nucleotide-binding</keyword>
<evidence type="ECO:0000256" key="3">
    <source>
        <dbReference type="ARBA" id="ARBA00022840"/>
    </source>
</evidence>
<dbReference type="InterPro" id="IPR027417">
    <property type="entry name" value="P-loop_NTPase"/>
</dbReference>
<dbReference type="GO" id="GO:0009378">
    <property type="term" value="F:four-way junction helicase activity"/>
    <property type="evidence" value="ECO:0007669"/>
    <property type="project" value="TreeGrafter"/>
</dbReference>
<dbReference type="EC" id="5.6.2.4" evidence="7"/>
<gene>
    <name evidence="11" type="ORF">B0H16DRAFT_1477613</name>
</gene>
<evidence type="ECO:0000256" key="1">
    <source>
        <dbReference type="ARBA" id="ARBA00005446"/>
    </source>
</evidence>
<dbReference type="InterPro" id="IPR014001">
    <property type="entry name" value="Helicase_ATP-bd"/>
</dbReference>
<proteinExistence type="inferred from homology"/>
<keyword evidence="5" id="KW-0413">Isomerase</keyword>
<dbReference type="PANTHER" id="PTHR13710">
    <property type="entry name" value="DNA HELICASE RECQ FAMILY MEMBER"/>
    <property type="match status" value="1"/>
</dbReference>
<dbReference type="InterPro" id="IPR011545">
    <property type="entry name" value="DEAD/DEAH_box_helicase_dom"/>
</dbReference>
<dbReference type="GO" id="GO:0005737">
    <property type="term" value="C:cytoplasm"/>
    <property type="evidence" value="ECO:0007669"/>
    <property type="project" value="TreeGrafter"/>
</dbReference>
<keyword evidence="12" id="KW-1185">Reference proteome</keyword>
<dbReference type="Pfam" id="PF00270">
    <property type="entry name" value="DEAD"/>
    <property type="match status" value="1"/>
</dbReference>
<dbReference type="Gene3D" id="3.40.50.300">
    <property type="entry name" value="P-loop containing nucleotide triphosphate hydrolases"/>
    <property type="match status" value="2"/>
</dbReference>
<feature type="compositionally biased region" description="Polar residues" evidence="8">
    <location>
        <begin position="466"/>
        <end position="479"/>
    </location>
</feature>
<feature type="compositionally biased region" description="Low complexity" evidence="8">
    <location>
        <begin position="480"/>
        <end position="500"/>
    </location>
</feature>
<dbReference type="SMART" id="SM00487">
    <property type="entry name" value="DEXDc"/>
    <property type="match status" value="1"/>
</dbReference>
<reference evidence="11" key="1">
    <citation type="submission" date="2023-03" db="EMBL/GenBank/DDBJ databases">
        <title>Massive genome expansion in bonnet fungi (Mycena s.s.) driven by repeated elements and novel gene families across ecological guilds.</title>
        <authorList>
            <consortium name="Lawrence Berkeley National Laboratory"/>
            <person name="Harder C.B."/>
            <person name="Miyauchi S."/>
            <person name="Viragh M."/>
            <person name="Kuo A."/>
            <person name="Thoen E."/>
            <person name="Andreopoulos B."/>
            <person name="Lu D."/>
            <person name="Skrede I."/>
            <person name="Drula E."/>
            <person name="Henrissat B."/>
            <person name="Morin E."/>
            <person name="Kohler A."/>
            <person name="Barry K."/>
            <person name="LaButti K."/>
            <person name="Morin E."/>
            <person name="Salamov A."/>
            <person name="Lipzen A."/>
            <person name="Mereny Z."/>
            <person name="Hegedus B."/>
            <person name="Baldrian P."/>
            <person name="Stursova M."/>
            <person name="Weitz H."/>
            <person name="Taylor A."/>
            <person name="Grigoriev I.V."/>
            <person name="Nagy L.G."/>
            <person name="Martin F."/>
            <person name="Kauserud H."/>
        </authorList>
    </citation>
    <scope>NUCLEOTIDE SEQUENCE</scope>
    <source>
        <strain evidence="11">CBHHK182m</strain>
    </source>
</reference>
<feature type="region of interest" description="Disordered" evidence="8">
    <location>
        <begin position="466"/>
        <end position="500"/>
    </location>
</feature>
<evidence type="ECO:0000256" key="6">
    <source>
        <dbReference type="ARBA" id="ARBA00034617"/>
    </source>
</evidence>
<evidence type="ECO:0000256" key="5">
    <source>
        <dbReference type="ARBA" id="ARBA00023235"/>
    </source>
</evidence>
<dbReference type="AlphaFoldDB" id="A0AAD7MG10"/>
<dbReference type="GO" id="GO:0016787">
    <property type="term" value="F:hydrolase activity"/>
    <property type="evidence" value="ECO:0007669"/>
    <property type="project" value="UniProtKB-KW"/>
</dbReference>
<dbReference type="PROSITE" id="PS51194">
    <property type="entry name" value="HELICASE_CTER"/>
    <property type="match status" value="1"/>
</dbReference>
<keyword evidence="11" id="KW-0378">Hydrolase</keyword>
<keyword evidence="3" id="KW-0067">ATP-binding</keyword>
<dbReference type="GO" id="GO:0005694">
    <property type="term" value="C:chromosome"/>
    <property type="evidence" value="ECO:0007669"/>
    <property type="project" value="TreeGrafter"/>
</dbReference>
<accession>A0AAD7MG10</accession>
<dbReference type="EMBL" id="JARKIB010000313">
    <property type="protein sequence ID" value="KAJ7715202.1"/>
    <property type="molecule type" value="Genomic_DNA"/>
</dbReference>
<evidence type="ECO:0000313" key="12">
    <source>
        <dbReference type="Proteomes" id="UP001215598"/>
    </source>
</evidence>
<keyword evidence="4" id="KW-0238">DNA-binding</keyword>
<dbReference type="CDD" id="cd18785">
    <property type="entry name" value="SF2_C"/>
    <property type="match status" value="1"/>
</dbReference>
<sequence>MADGTRPPAGSSSIPPPFDWSTRRESKWFSASGAQRLREKVEPLLDFTLDTFQVECSARLLDGQDVMCIASTGAGKTALIYVPLLAREGTISIVVAPTNFLQRDMVSAAKFRGFCAVNASQVASMEKKNISSIAINSVTLTAASLASPRRDLWAEARTGAHRLIFIGPEMMKSADYQAFIADKNVRARLSQFTVDELHVADEWGVDFRKDYQDIPTMRARLPEHTTFLGLSASVEPGRQYEACVKLMGFQRGFHLEKRDCERRNVAFVVRSIKYASSGHEFRDLDFLVRPDLVKASDEPKHLVFIQEIEPGHRLVKYFRSILPAHLRKDAHRLIRHHHSMACELCKEEGMEALYKIGDDRDCLIHVSTDVLTVGVDIPSLKAVVIYNKMSSASGMTQRAGRPARERGSTGFAYIYVSKADMVDALAYVNSEVGKLDKRVLTAKDPTSHVRIDTTAPVEGTVDAEASANNATPVESENVVTATATSTAKKPKASTGKKGTPGFVAKPGQRTCISLLLVFAAHARNLCITRQINMIYGNPGVDKDCGRCSSCVGDVVPGPRELLPATQPAAPVVDTETEKIPGWMKPQAKDLKGVAEKLEKIVRSISWSRPRRPDALLVGAKVLFPPTISSAITTDFLLITSHDVFKARVQQWKYAPEYGEALWHDVELLANELRETLKRRHDEALEKQRAARLHKQIVTAGLAGITRVRLKLPTNPAEVGEDSQARG</sequence>
<evidence type="ECO:0000259" key="9">
    <source>
        <dbReference type="PROSITE" id="PS51192"/>
    </source>
</evidence>
<dbReference type="GO" id="GO:0043138">
    <property type="term" value="F:3'-5' DNA helicase activity"/>
    <property type="evidence" value="ECO:0007669"/>
    <property type="project" value="UniProtKB-EC"/>
</dbReference>
<dbReference type="GO" id="GO:0000724">
    <property type="term" value="P:double-strand break repair via homologous recombination"/>
    <property type="evidence" value="ECO:0007669"/>
    <property type="project" value="TreeGrafter"/>
</dbReference>
<comment type="similarity">
    <text evidence="1">Belongs to the helicase family. RecQ subfamily.</text>
</comment>
<evidence type="ECO:0000259" key="10">
    <source>
        <dbReference type="PROSITE" id="PS51194"/>
    </source>
</evidence>
<comment type="caution">
    <text evidence="11">The sequence shown here is derived from an EMBL/GenBank/DDBJ whole genome shotgun (WGS) entry which is preliminary data.</text>
</comment>
<dbReference type="Pfam" id="PF00271">
    <property type="entry name" value="Helicase_C"/>
    <property type="match status" value="1"/>
</dbReference>